<proteinExistence type="predicted"/>
<comment type="caution">
    <text evidence="1">The sequence shown here is derived from an EMBL/GenBank/DDBJ whole genome shotgun (WGS) entry which is preliminary data.</text>
</comment>
<dbReference type="Proteomes" id="UP000663862">
    <property type="component" value="Unassembled WGS sequence"/>
</dbReference>
<evidence type="ECO:0008006" key="3">
    <source>
        <dbReference type="Google" id="ProtNLM"/>
    </source>
</evidence>
<dbReference type="AlphaFoldDB" id="A0A821DKW6"/>
<evidence type="ECO:0000313" key="1">
    <source>
        <dbReference type="EMBL" id="CAF4622816.1"/>
    </source>
</evidence>
<name>A0A821DKW6_9BILA</name>
<dbReference type="EMBL" id="CAJOBQ010003952">
    <property type="protein sequence ID" value="CAF4622816.1"/>
    <property type="molecule type" value="Genomic_DNA"/>
</dbReference>
<dbReference type="PANTHER" id="PTHR46060:SF1">
    <property type="entry name" value="MARINER MOS1 TRANSPOSASE-LIKE PROTEIN"/>
    <property type="match status" value="1"/>
</dbReference>
<accession>A0A821DKW6</accession>
<gene>
    <name evidence="1" type="ORF">TSG867_LOCUS29128</name>
</gene>
<dbReference type="Gene3D" id="3.30.420.10">
    <property type="entry name" value="Ribonuclease H-like superfamily/Ribonuclease H"/>
    <property type="match status" value="1"/>
</dbReference>
<dbReference type="PANTHER" id="PTHR46060">
    <property type="entry name" value="MARINER MOS1 TRANSPOSASE-LIKE PROTEIN"/>
    <property type="match status" value="1"/>
</dbReference>
<dbReference type="GO" id="GO:0003676">
    <property type="term" value="F:nucleic acid binding"/>
    <property type="evidence" value="ECO:0007669"/>
    <property type="project" value="InterPro"/>
</dbReference>
<dbReference type="InterPro" id="IPR036397">
    <property type="entry name" value="RNaseH_sf"/>
</dbReference>
<dbReference type="InterPro" id="IPR052709">
    <property type="entry name" value="Transposase-MT_Hybrid"/>
</dbReference>
<organism evidence="1 2">
    <name type="scientific">Rotaria socialis</name>
    <dbReference type="NCBI Taxonomy" id="392032"/>
    <lineage>
        <taxon>Eukaryota</taxon>
        <taxon>Metazoa</taxon>
        <taxon>Spiralia</taxon>
        <taxon>Gnathifera</taxon>
        <taxon>Rotifera</taxon>
        <taxon>Eurotatoria</taxon>
        <taxon>Bdelloidea</taxon>
        <taxon>Philodinida</taxon>
        <taxon>Philodinidae</taxon>
        <taxon>Rotaria</taxon>
    </lineage>
</organism>
<protein>
    <recommendedName>
        <fullName evidence="3">Transposase</fullName>
    </recommendedName>
</protein>
<reference evidence="1" key="1">
    <citation type="submission" date="2021-02" db="EMBL/GenBank/DDBJ databases">
        <authorList>
            <person name="Nowell W R."/>
        </authorList>
    </citation>
    <scope>NUCLEOTIDE SEQUENCE</scope>
</reference>
<evidence type="ECO:0000313" key="2">
    <source>
        <dbReference type="Proteomes" id="UP000663862"/>
    </source>
</evidence>
<sequence length="132" mass="15334">MLYEFDRGSTAPEATKNIQARPALANQKAVNLLHDNSRPHVAQLTQQKIEQLGWEVLPRPPWSPDLAPSDYHLFLSLRNYLCNKHYEDFNELKLDLTAFFESKPSSFYRRGIEILSERWANVVENNGDYIVD</sequence>